<sequence>MSTLQLALFEGYDPTPRRPDASDAVLLVLAEVAVSIDFGHDDGIGAPAVGLRARTVDAAVEHGWLVRSYVGDSDTEQGPRRLHITPAGREQIALDDAYATAGGWIGVIHHVTARFLIDKHVGGAA</sequence>
<comment type="caution">
    <text evidence="1">The sequence shown here is derived from an EMBL/GenBank/DDBJ whole genome shotgun (WGS) entry which is preliminary data.</text>
</comment>
<dbReference type="EMBL" id="JABFXE010000590">
    <property type="protein sequence ID" value="NUQ89595.1"/>
    <property type="molecule type" value="Genomic_DNA"/>
</dbReference>
<evidence type="ECO:0000313" key="1">
    <source>
        <dbReference type="EMBL" id="NUQ89595.1"/>
    </source>
</evidence>
<protein>
    <submittedName>
        <fullName evidence="1">Uncharacterized protein</fullName>
    </submittedName>
</protein>
<accession>A0A850CCB1</accession>
<dbReference type="AlphaFoldDB" id="A0A850CCB1"/>
<name>A0A850CCB1_9ACTN</name>
<dbReference type="Proteomes" id="UP000574690">
    <property type="component" value="Unassembled WGS sequence"/>
</dbReference>
<evidence type="ECO:0000313" key="2">
    <source>
        <dbReference type="Proteomes" id="UP000574690"/>
    </source>
</evidence>
<proteinExistence type="predicted"/>
<organism evidence="1 2">
    <name type="scientific">Glycomyces artemisiae</name>
    <dbReference type="NCBI Taxonomy" id="1076443"/>
    <lineage>
        <taxon>Bacteria</taxon>
        <taxon>Bacillati</taxon>
        <taxon>Actinomycetota</taxon>
        <taxon>Actinomycetes</taxon>
        <taxon>Glycomycetales</taxon>
        <taxon>Glycomycetaceae</taxon>
        <taxon>Glycomyces</taxon>
    </lineage>
</organism>
<reference evidence="1 2" key="1">
    <citation type="submission" date="2020-05" db="EMBL/GenBank/DDBJ databases">
        <title>DNA-SIP metagenomic assembled genomes.</title>
        <authorList>
            <person name="Yu J."/>
        </authorList>
    </citation>
    <scope>NUCLEOTIDE SEQUENCE [LARGE SCALE GENOMIC DNA]</scope>
    <source>
        <strain evidence="1">Bin5.27</strain>
    </source>
</reference>
<gene>
    <name evidence="1" type="ORF">HOQ43_14195</name>
</gene>